<dbReference type="EC" id="4.2.1.135" evidence="4"/>
<organism evidence="4">
    <name type="scientific">bioreactor metagenome</name>
    <dbReference type="NCBI Taxonomy" id="1076179"/>
    <lineage>
        <taxon>unclassified sequences</taxon>
        <taxon>metagenomes</taxon>
        <taxon>ecological metagenomes</taxon>
    </lineage>
</organism>
<keyword evidence="2" id="KW-0472">Membrane</keyword>
<keyword evidence="2" id="KW-0812">Transmembrane</keyword>
<dbReference type="AlphaFoldDB" id="A0A644YLA3"/>
<evidence type="ECO:0000256" key="1">
    <source>
        <dbReference type="ARBA" id="ARBA00007430"/>
    </source>
</evidence>
<feature type="domain" description="Polysaccharide biosynthesis protein CapD-like" evidence="3">
    <location>
        <begin position="282"/>
        <end position="569"/>
    </location>
</feature>
<evidence type="ECO:0000256" key="2">
    <source>
        <dbReference type="SAM" id="Phobius"/>
    </source>
</evidence>
<dbReference type="Pfam" id="PF13727">
    <property type="entry name" value="CoA_binding_3"/>
    <property type="match status" value="1"/>
</dbReference>
<sequence length="629" mass="70325">MGKRKQWALFLGDVFFLYLSGLLALFLRFDGSLTWMNARAWILTASVSVPLLLIANRFFGLYTRLWAYATLRDMWQVVKAVTVLSFIMYLVIAIGRIPISLGAQVLIWGILLCSVSALRLSLKAVQEKWIRAPQLTPHMEKTLVIGAGLAGQMLVKELERHPEMNSHIVGFLDDDANKHKMFFLGYEVLGEISDLPRIVKEKEITRLILAIPSASGEVGRKIRDLTKGIKLKIQTVPALYDLVGKKAAINDLRPIQLEDLLRRKPVQLDHSGMLQVYGGKRILITGAGGSIGSEICRQLMGYEADTLILLGRGENSIYQINRELRELKEKVGYETRLETVICDVRDAQTLNRIFKRYSPHIVFHAAAHKHVPLMEGNPSEAIVNNVFGTKNVAEASLNHGAERFVLISTDKAVRPTSVMGASKRAAELVVDHLVGMGDTKFISVRFGNVLGSRGSVVPVFLNQIEKGGPVTVTDERMTRYFMIIPEAVELVLQSGSLGKGGEVFVLDMEEPVKIIDMARDLIRFSGYEPDIDIPIRITGMRPGEKLYEELLTSDEGTIASKHEKLFIAQKRAIDTETLQTMLDQLRKLSLQERPDNREIIETIMRAAETGRIIHPEALSAADNDHPNEM</sequence>
<dbReference type="SUPFAM" id="SSF51735">
    <property type="entry name" value="NAD(P)-binding Rossmann-fold domains"/>
    <property type="match status" value="2"/>
</dbReference>
<dbReference type="PANTHER" id="PTHR43318:SF1">
    <property type="entry name" value="POLYSACCHARIDE BIOSYNTHESIS PROTEIN EPSC-RELATED"/>
    <property type="match status" value="1"/>
</dbReference>
<comment type="caution">
    <text evidence="4">The sequence shown here is derived from an EMBL/GenBank/DDBJ whole genome shotgun (WGS) entry which is preliminary data.</text>
</comment>
<gene>
    <name evidence="4" type="primary">pglF_11</name>
    <name evidence="4" type="ORF">SDC9_73783</name>
</gene>
<dbReference type="InterPro" id="IPR003869">
    <property type="entry name" value="Polysac_CapD-like"/>
</dbReference>
<feature type="transmembrane region" description="Helical" evidence="2">
    <location>
        <begin position="80"/>
        <end position="99"/>
    </location>
</feature>
<comment type="similarity">
    <text evidence="1">Belongs to the polysaccharide synthase family.</text>
</comment>
<keyword evidence="2" id="KW-1133">Transmembrane helix</keyword>
<proteinExistence type="inferred from homology"/>
<dbReference type="Gene3D" id="3.40.50.720">
    <property type="entry name" value="NAD(P)-binding Rossmann-like Domain"/>
    <property type="match status" value="2"/>
</dbReference>
<dbReference type="PANTHER" id="PTHR43318">
    <property type="entry name" value="UDP-N-ACETYLGLUCOSAMINE 4,6-DEHYDRATASE"/>
    <property type="match status" value="1"/>
</dbReference>
<dbReference type="EMBL" id="VSSQ01004950">
    <property type="protein sequence ID" value="MPM27273.1"/>
    <property type="molecule type" value="Genomic_DNA"/>
</dbReference>
<feature type="transmembrane region" description="Helical" evidence="2">
    <location>
        <begin position="39"/>
        <end position="59"/>
    </location>
</feature>
<evidence type="ECO:0000259" key="3">
    <source>
        <dbReference type="Pfam" id="PF02719"/>
    </source>
</evidence>
<dbReference type="InterPro" id="IPR051203">
    <property type="entry name" value="Polysaccharide_Synthase-Rel"/>
</dbReference>
<dbReference type="CDD" id="cd05237">
    <property type="entry name" value="UDP_invert_4-6DH_SDR_e"/>
    <property type="match status" value="1"/>
</dbReference>
<accession>A0A644YLA3</accession>
<feature type="transmembrane region" description="Helical" evidence="2">
    <location>
        <begin position="7"/>
        <end position="27"/>
    </location>
</feature>
<reference evidence="4" key="1">
    <citation type="submission" date="2019-08" db="EMBL/GenBank/DDBJ databases">
        <authorList>
            <person name="Kucharzyk K."/>
            <person name="Murdoch R.W."/>
            <person name="Higgins S."/>
            <person name="Loffler F."/>
        </authorList>
    </citation>
    <scope>NUCLEOTIDE SEQUENCE</scope>
</reference>
<protein>
    <submittedName>
        <fullName evidence="4">UDP-N-acetyl-alpha-D-glucosamine C6 dehydratase</fullName>
        <ecNumber evidence="4">4.2.1.135</ecNumber>
    </submittedName>
</protein>
<dbReference type="InterPro" id="IPR036291">
    <property type="entry name" value="NAD(P)-bd_dom_sf"/>
</dbReference>
<evidence type="ECO:0000313" key="4">
    <source>
        <dbReference type="EMBL" id="MPM27273.1"/>
    </source>
</evidence>
<dbReference type="Pfam" id="PF02719">
    <property type="entry name" value="Polysacc_synt_2"/>
    <property type="match status" value="1"/>
</dbReference>
<dbReference type="GO" id="GO:0016829">
    <property type="term" value="F:lyase activity"/>
    <property type="evidence" value="ECO:0007669"/>
    <property type="project" value="UniProtKB-KW"/>
</dbReference>
<name>A0A644YLA3_9ZZZZ</name>
<keyword evidence="4" id="KW-0456">Lyase</keyword>